<proteinExistence type="inferred from homology"/>
<keyword evidence="1" id="KW-0474">Menaquinone biosynthesis</keyword>
<dbReference type="GO" id="GO:0005829">
    <property type="term" value="C:cytosol"/>
    <property type="evidence" value="ECO:0007669"/>
    <property type="project" value="TreeGrafter"/>
</dbReference>
<comment type="catalytic activity">
    <reaction evidence="1">
        <text>futalosine + H2O = dehypoxanthine futalosine + hypoxanthine</text>
        <dbReference type="Rhea" id="RHEA:25904"/>
        <dbReference type="ChEBI" id="CHEBI:15377"/>
        <dbReference type="ChEBI" id="CHEBI:17368"/>
        <dbReference type="ChEBI" id="CHEBI:58863"/>
        <dbReference type="ChEBI" id="CHEBI:58864"/>
        <dbReference type="EC" id="3.2.2.26"/>
    </reaction>
</comment>
<dbReference type="GO" id="GO:0009234">
    <property type="term" value="P:menaquinone biosynthetic process"/>
    <property type="evidence" value="ECO:0007669"/>
    <property type="project" value="UniProtKB-UniRule"/>
</dbReference>
<dbReference type="PANTHER" id="PTHR46832:SF2">
    <property type="entry name" value="FUTALOSINE HYDROLASE"/>
    <property type="match status" value="1"/>
</dbReference>
<dbReference type="AlphaFoldDB" id="A0A840QSE4"/>
<feature type="domain" description="Nucleoside phosphorylase" evidence="3">
    <location>
        <begin position="3"/>
        <end position="219"/>
    </location>
</feature>
<dbReference type="Proteomes" id="UP000551878">
    <property type="component" value="Unassembled WGS sequence"/>
</dbReference>
<dbReference type="GO" id="GO:0008930">
    <property type="term" value="F:methylthioadenosine nucleosidase activity"/>
    <property type="evidence" value="ECO:0007669"/>
    <property type="project" value="TreeGrafter"/>
</dbReference>
<gene>
    <name evidence="1" type="primary">mqnB</name>
    <name evidence="4" type="ORF">HNQ41_002478</name>
</gene>
<dbReference type="InterPro" id="IPR000845">
    <property type="entry name" value="Nucleoside_phosphorylase_d"/>
</dbReference>
<dbReference type="PANTHER" id="PTHR46832">
    <property type="entry name" value="5'-METHYLTHIOADENOSINE/S-ADENOSYLHOMOCYSTEINE NUCLEOSIDASE"/>
    <property type="match status" value="1"/>
</dbReference>
<accession>A0A840QSE4</accession>
<dbReference type="InterPro" id="IPR019963">
    <property type="entry name" value="FL_hydrolase_MqnB"/>
</dbReference>
<sequence length="220" mass="23081">MSEETSKLSKILIVVSVEAEKEAIQKGLANDQRFDVIVSGVGPTAAAARTATALVGEDYELVINAGIAGGFVGRAEVGSLVLATSSIAADLGAESEESFKPLEELGLGSTIIHTEFGYNVPVVQALQTKNVPVYQGSVLTSSTVTGTRQTAEYLSKRIPYATAEAMEGFGVATAAEQMNIPYMEVRAISNPVGPRNRDAWKIEEALSALTVASSTLSEVL</sequence>
<comment type="function">
    <text evidence="1">Catalyzes the hydrolysis of futalosine (FL) to dehypoxanthine futalosine (DHFL) and hypoxanthine, a step in the biosynthesis of menaquinone (MK, vitamin K2).</text>
</comment>
<organism evidence="4 5">
    <name type="scientific">Texcoconibacillus texcoconensis</name>
    <dbReference type="NCBI Taxonomy" id="1095777"/>
    <lineage>
        <taxon>Bacteria</taxon>
        <taxon>Bacillati</taxon>
        <taxon>Bacillota</taxon>
        <taxon>Bacilli</taxon>
        <taxon>Bacillales</taxon>
        <taxon>Bacillaceae</taxon>
        <taxon>Texcoconibacillus</taxon>
    </lineage>
</organism>
<comment type="similarity">
    <text evidence="1">Belongs to the PNP/UDP phosphorylase family. Futalosine hydrolase subfamily.</text>
</comment>
<evidence type="ECO:0000256" key="1">
    <source>
        <dbReference type="HAMAP-Rule" id="MF_00991"/>
    </source>
</evidence>
<keyword evidence="4" id="KW-0326">Glycosidase</keyword>
<dbReference type="InterPro" id="IPR035994">
    <property type="entry name" value="Nucleoside_phosphorylase_sf"/>
</dbReference>
<evidence type="ECO:0000313" key="5">
    <source>
        <dbReference type="Proteomes" id="UP000551878"/>
    </source>
</evidence>
<dbReference type="GO" id="GO:0019284">
    <property type="term" value="P:L-methionine salvage from S-adenosylmethionine"/>
    <property type="evidence" value="ECO:0007669"/>
    <property type="project" value="TreeGrafter"/>
</dbReference>
<evidence type="ECO:0000259" key="3">
    <source>
        <dbReference type="Pfam" id="PF01048"/>
    </source>
</evidence>
<dbReference type="EC" id="3.2.2.26" evidence="1 2"/>
<dbReference type="EMBL" id="JACHHB010000011">
    <property type="protein sequence ID" value="MBB5174284.1"/>
    <property type="molecule type" value="Genomic_DNA"/>
</dbReference>
<name>A0A840QSE4_9BACI</name>
<evidence type="ECO:0000256" key="2">
    <source>
        <dbReference type="NCBIfam" id="TIGR03664"/>
    </source>
</evidence>
<dbReference type="HAMAP" id="MF_00991">
    <property type="entry name" value="MqnB"/>
    <property type="match status" value="1"/>
</dbReference>
<keyword evidence="5" id="KW-1185">Reference proteome</keyword>
<dbReference type="Gene3D" id="3.40.50.1580">
    <property type="entry name" value="Nucleoside phosphorylase domain"/>
    <property type="match status" value="1"/>
</dbReference>
<dbReference type="NCBIfam" id="NF006087">
    <property type="entry name" value="PRK08236.1"/>
    <property type="match status" value="1"/>
</dbReference>
<dbReference type="CDD" id="cd17766">
    <property type="entry name" value="futalosine_nucleosidase_MqnB"/>
    <property type="match status" value="1"/>
</dbReference>
<comment type="caution">
    <text evidence="4">The sequence shown here is derived from an EMBL/GenBank/DDBJ whole genome shotgun (WGS) entry which is preliminary data.</text>
</comment>
<dbReference type="RefSeq" id="WP_184664711.1">
    <property type="nucleotide sequence ID" value="NZ_JACHHB010000011.1"/>
</dbReference>
<reference evidence="4 5" key="1">
    <citation type="submission" date="2020-08" db="EMBL/GenBank/DDBJ databases">
        <title>Genomic Encyclopedia of Type Strains, Phase IV (KMG-IV): sequencing the most valuable type-strain genomes for metagenomic binning, comparative biology and taxonomic classification.</title>
        <authorList>
            <person name="Goeker M."/>
        </authorList>
    </citation>
    <scope>NUCLEOTIDE SEQUENCE [LARGE SCALE GENOMIC DNA]</scope>
    <source>
        <strain evidence="4 5">DSM 24696</strain>
    </source>
</reference>
<dbReference type="GO" id="GO:0009116">
    <property type="term" value="P:nucleoside metabolic process"/>
    <property type="evidence" value="ECO:0007669"/>
    <property type="project" value="InterPro"/>
</dbReference>
<dbReference type="Pfam" id="PF01048">
    <property type="entry name" value="PNP_UDP_1"/>
    <property type="match status" value="1"/>
</dbReference>
<dbReference type="SUPFAM" id="SSF53167">
    <property type="entry name" value="Purine and uridine phosphorylases"/>
    <property type="match status" value="1"/>
</dbReference>
<evidence type="ECO:0000313" key="4">
    <source>
        <dbReference type="EMBL" id="MBB5174284.1"/>
    </source>
</evidence>
<comment type="pathway">
    <text evidence="1">Quinol/quinone metabolism; menaquinone biosynthesis.</text>
</comment>
<keyword evidence="1 4" id="KW-0378">Hydrolase</keyword>
<dbReference type="UniPathway" id="UPA00079"/>
<dbReference type="GO" id="GO:0008782">
    <property type="term" value="F:adenosylhomocysteine nucleosidase activity"/>
    <property type="evidence" value="ECO:0007669"/>
    <property type="project" value="TreeGrafter"/>
</dbReference>
<dbReference type="NCBIfam" id="TIGR03664">
    <property type="entry name" value="fut_nucase"/>
    <property type="match status" value="1"/>
</dbReference>
<protein>
    <recommendedName>
        <fullName evidence="1 2">Futalosine hydrolase</fullName>
        <shortName evidence="1">FL hydrolase</shortName>
        <ecNumber evidence="1 2">3.2.2.26</ecNumber>
    </recommendedName>
    <alternativeName>
        <fullName evidence="1">Futalosine nucleosidase</fullName>
    </alternativeName>
    <alternativeName>
        <fullName evidence="1">Menaquinone biosynthetic enzyme MqnB</fullName>
    </alternativeName>
</protein>